<proteinExistence type="predicted"/>
<gene>
    <name evidence="1" type="ORF">N7468_007173</name>
</gene>
<evidence type="ECO:0000313" key="1">
    <source>
        <dbReference type="EMBL" id="KAJ5225948.1"/>
    </source>
</evidence>
<keyword evidence="2" id="KW-1185">Reference proteome</keyword>
<dbReference type="RefSeq" id="XP_058329359.1">
    <property type="nucleotide sequence ID" value="XM_058476469.1"/>
</dbReference>
<name>A0A9W9TKE5_9EURO</name>
<protein>
    <submittedName>
        <fullName evidence="1">Uncharacterized protein</fullName>
    </submittedName>
</protein>
<comment type="caution">
    <text evidence="1">The sequence shown here is derived from an EMBL/GenBank/DDBJ whole genome shotgun (WGS) entry which is preliminary data.</text>
</comment>
<reference evidence="1" key="2">
    <citation type="journal article" date="2023" name="IMA Fungus">
        <title>Comparative genomic study of the Penicillium genus elucidates a diverse pangenome and 15 lateral gene transfer events.</title>
        <authorList>
            <person name="Petersen C."/>
            <person name="Sorensen T."/>
            <person name="Nielsen M.R."/>
            <person name="Sondergaard T.E."/>
            <person name="Sorensen J.L."/>
            <person name="Fitzpatrick D.A."/>
            <person name="Frisvad J.C."/>
            <person name="Nielsen K.L."/>
        </authorList>
    </citation>
    <scope>NUCLEOTIDE SEQUENCE</scope>
    <source>
        <strain evidence="1">IBT 19713</strain>
    </source>
</reference>
<dbReference type="Proteomes" id="UP001150941">
    <property type="component" value="Unassembled WGS sequence"/>
</dbReference>
<reference evidence="1" key="1">
    <citation type="submission" date="2022-11" db="EMBL/GenBank/DDBJ databases">
        <authorList>
            <person name="Petersen C."/>
        </authorList>
    </citation>
    <scope>NUCLEOTIDE SEQUENCE</scope>
    <source>
        <strain evidence="1">IBT 19713</strain>
    </source>
</reference>
<organism evidence="1 2">
    <name type="scientific">Penicillium chermesinum</name>
    <dbReference type="NCBI Taxonomy" id="63820"/>
    <lineage>
        <taxon>Eukaryota</taxon>
        <taxon>Fungi</taxon>
        <taxon>Dikarya</taxon>
        <taxon>Ascomycota</taxon>
        <taxon>Pezizomycotina</taxon>
        <taxon>Eurotiomycetes</taxon>
        <taxon>Eurotiomycetidae</taxon>
        <taxon>Eurotiales</taxon>
        <taxon>Aspergillaceae</taxon>
        <taxon>Penicillium</taxon>
    </lineage>
</organism>
<evidence type="ECO:0000313" key="2">
    <source>
        <dbReference type="Proteomes" id="UP001150941"/>
    </source>
</evidence>
<dbReference type="EMBL" id="JAPQKS010000005">
    <property type="protein sequence ID" value="KAJ5225948.1"/>
    <property type="molecule type" value="Genomic_DNA"/>
</dbReference>
<sequence length="107" mass="12073">MTPVKIGAPTDFQRVQSYQAMPPIPTQLSFEPLELSIHRDGKRLSDLPEFDSFQVDEGSPQRQTLAVPPRALSAIDLRSRRCYSTASSFYYLSQTSGFWQPDIDCTS</sequence>
<accession>A0A9W9TKE5</accession>
<dbReference type="GeneID" id="83203772"/>
<dbReference type="AlphaFoldDB" id="A0A9W9TKE5"/>
<dbReference type="OrthoDB" id="3595619at2759"/>